<dbReference type="HOGENOM" id="CLU_139380_0_0_1"/>
<dbReference type="EnsemblMetazoa" id="tetur22g02160.1">
    <property type="protein sequence ID" value="tetur22g02160.1"/>
    <property type="gene ID" value="tetur22g02160"/>
</dbReference>
<accession>T1KV26</accession>
<organism evidence="2 3">
    <name type="scientific">Tetranychus urticae</name>
    <name type="common">Two-spotted spider mite</name>
    <dbReference type="NCBI Taxonomy" id="32264"/>
    <lineage>
        <taxon>Eukaryota</taxon>
        <taxon>Metazoa</taxon>
        <taxon>Ecdysozoa</taxon>
        <taxon>Arthropoda</taxon>
        <taxon>Chelicerata</taxon>
        <taxon>Arachnida</taxon>
        <taxon>Acari</taxon>
        <taxon>Acariformes</taxon>
        <taxon>Trombidiformes</taxon>
        <taxon>Prostigmata</taxon>
        <taxon>Eleutherengona</taxon>
        <taxon>Raphignathae</taxon>
        <taxon>Tetranychoidea</taxon>
        <taxon>Tetranychidae</taxon>
        <taxon>Tetranychus</taxon>
    </lineage>
</organism>
<name>T1KV26_TETUR</name>
<feature type="transmembrane region" description="Helical" evidence="1">
    <location>
        <begin position="6"/>
        <end position="27"/>
    </location>
</feature>
<sequence length="159" mass="17868">MNSKILFAFVLTVNICIITATTQVYTYGMFVRTADKEFDSDVEGKLKLAIMSTNTKKTTQEDFVLTPNDIKIKKDKTYATTISSIAPLDNITSTLASQDNPVYSIEKPTIYFDSIILSMFTLKSYPDYDFRPETNPIEIKHADGTTLGDKSIRPLNICL</sequence>
<keyword evidence="1" id="KW-0812">Transmembrane</keyword>
<proteinExistence type="predicted"/>
<evidence type="ECO:0000313" key="2">
    <source>
        <dbReference type="EnsemblMetazoa" id="tetur22g02160.1"/>
    </source>
</evidence>
<dbReference type="Proteomes" id="UP000015104">
    <property type="component" value="Unassembled WGS sequence"/>
</dbReference>
<dbReference type="AlphaFoldDB" id="T1KV26"/>
<keyword evidence="1" id="KW-1133">Transmembrane helix</keyword>
<keyword evidence="1" id="KW-0472">Membrane</keyword>
<dbReference type="EMBL" id="CAEY01000589">
    <property type="status" value="NOT_ANNOTATED_CDS"/>
    <property type="molecule type" value="Genomic_DNA"/>
</dbReference>
<reference evidence="3" key="1">
    <citation type="submission" date="2011-08" db="EMBL/GenBank/DDBJ databases">
        <authorList>
            <person name="Rombauts S."/>
        </authorList>
    </citation>
    <scope>NUCLEOTIDE SEQUENCE</scope>
    <source>
        <strain evidence="3">London</strain>
    </source>
</reference>
<protein>
    <submittedName>
        <fullName evidence="2">Uncharacterized protein</fullName>
    </submittedName>
</protein>
<evidence type="ECO:0000256" key="1">
    <source>
        <dbReference type="SAM" id="Phobius"/>
    </source>
</evidence>
<evidence type="ECO:0000313" key="3">
    <source>
        <dbReference type="Proteomes" id="UP000015104"/>
    </source>
</evidence>
<keyword evidence="3" id="KW-1185">Reference proteome</keyword>
<reference evidence="2" key="2">
    <citation type="submission" date="2015-06" db="UniProtKB">
        <authorList>
            <consortium name="EnsemblMetazoa"/>
        </authorList>
    </citation>
    <scope>IDENTIFICATION</scope>
</reference>